<keyword evidence="1" id="KW-1133">Transmembrane helix</keyword>
<reference evidence="2 3" key="1">
    <citation type="submission" date="2020-08" db="EMBL/GenBank/DDBJ databases">
        <title>Sequencing the genomes of 1000 actinobacteria strains.</title>
        <authorList>
            <person name="Klenk H.-P."/>
        </authorList>
    </citation>
    <scope>NUCLEOTIDE SEQUENCE [LARGE SCALE GENOMIC DNA]</scope>
    <source>
        <strain evidence="2 3">DSM 23040</strain>
    </source>
</reference>
<gene>
    <name evidence="2" type="ORF">FHX50_001908</name>
</gene>
<dbReference type="PANTHER" id="PTHR34821">
    <property type="entry name" value="INNER MEMBRANE PROTEIN YDCZ"/>
    <property type="match status" value="1"/>
</dbReference>
<organism evidence="2 3">
    <name type="scientific">Helcobacillus massiliensis</name>
    <dbReference type="NCBI Taxonomy" id="521392"/>
    <lineage>
        <taxon>Bacteria</taxon>
        <taxon>Bacillati</taxon>
        <taxon>Actinomycetota</taxon>
        <taxon>Actinomycetes</taxon>
        <taxon>Micrococcales</taxon>
        <taxon>Dermabacteraceae</taxon>
        <taxon>Helcobacillus</taxon>
    </lineage>
</organism>
<accession>A0A839R059</accession>
<feature type="transmembrane region" description="Helical" evidence="1">
    <location>
        <begin position="247"/>
        <end position="266"/>
    </location>
</feature>
<dbReference type="Pfam" id="PF04657">
    <property type="entry name" value="DMT_YdcZ"/>
    <property type="match status" value="2"/>
</dbReference>
<dbReference type="PANTHER" id="PTHR34821:SF2">
    <property type="entry name" value="INNER MEMBRANE PROTEIN YDCZ"/>
    <property type="match status" value="1"/>
</dbReference>
<feature type="transmembrane region" description="Helical" evidence="1">
    <location>
        <begin position="120"/>
        <end position="141"/>
    </location>
</feature>
<feature type="transmembrane region" description="Helical" evidence="1">
    <location>
        <begin position="271"/>
        <end position="292"/>
    </location>
</feature>
<dbReference type="Proteomes" id="UP000568050">
    <property type="component" value="Unassembled WGS sequence"/>
</dbReference>
<name>A0A839R059_9MICO</name>
<keyword evidence="1" id="KW-0472">Membrane</keyword>
<dbReference type="AlphaFoldDB" id="A0A839R059"/>
<dbReference type="EMBL" id="JACHWP010000008">
    <property type="protein sequence ID" value="MBB3023611.1"/>
    <property type="molecule type" value="Genomic_DNA"/>
</dbReference>
<proteinExistence type="predicted"/>
<evidence type="ECO:0000313" key="3">
    <source>
        <dbReference type="Proteomes" id="UP000568050"/>
    </source>
</evidence>
<feature type="transmembrane region" description="Helical" evidence="1">
    <location>
        <begin position="180"/>
        <end position="198"/>
    </location>
</feature>
<dbReference type="GO" id="GO:0005886">
    <property type="term" value="C:plasma membrane"/>
    <property type="evidence" value="ECO:0007669"/>
    <property type="project" value="TreeGrafter"/>
</dbReference>
<keyword evidence="3" id="KW-1185">Reference proteome</keyword>
<protein>
    <submittedName>
        <fullName evidence="2">Transporter family-2 protein</fullName>
    </submittedName>
</protein>
<feature type="transmembrane region" description="Helical" evidence="1">
    <location>
        <begin position="153"/>
        <end position="174"/>
    </location>
</feature>
<evidence type="ECO:0000256" key="1">
    <source>
        <dbReference type="SAM" id="Phobius"/>
    </source>
</evidence>
<evidence type="ECO:0000313" key="2">
    <source>
        <dbReference type="EMBL" id="MBB3023611.1"/>
    </source>
</evidence>
<sequence>MAAEQGEQTSQPAPHRPDAPPVWALATAFAGGVVGAAQSRINAELGTALADGFAAGLTSFTVGLIVVTAVIAARPRLRRRTADLLTDLARGRVPWLYAFGAIGGVAYVLGQSLVVALTGVALFLVCVVAGQTISGMVLDRVGFGPSGPRTVSLNRLGGAALMLVAAAISVSGGFTGGIHVLPLLAPIAAGLLMGYQAAANGQVTAHAGHFLVATHWNFLLGTVLLAAAAIVNIVVNGPPTVPPADPLLFTGGVLGIAVVGVSAALVQYLGVLTFSMTLVAGQIIGSLLLDAALHPSALTLPTVLGAALTLVAAVLTAGMWPRRRGRARATATE</sequence>
<dbReference type="InterPro" id="IPR006750">
    <property type="entry name" value="YdcZ"/>
</dbReference>
<feature type="transmembrane region" description="Helical" evidence="1">
    <location>
        <begin position="298"/>
        <end position="320"/>
    </location>
</feature>
<comment type="caution">
    <text evidence="2">The sequence shown here is derived from an EMBL/GenBank/DDBJ whole genome shotgun (WGS) entry which is preliminary data.</text>
</comment>
<feature type="transmembrane region" description="Helical" evidence="1">
    <location>
        <begin position="210"/>
        <end position="235"/>
    </location>
</feature>
<keyword evidence="1" id="KW-0812">Transmembrane</keyword>
<feature type="transmembrane region" description="Helical" evidence="1">
    <location>
        <begin position="94"/>
        <end position="114"/>
    </location>
</feature>
<feature type="transmembrane region" description="Helical" evidence="1">
    <location>
        <begin position="21"/>
        <end position="41"/>
    </location>
</feature>
<dbReference type="RefSeq" id="WP_183376946.1">
    <property type="nucleotide sequence ID" value="NZ_CBCSFZ010000027.1"/>
</dbReference>
<feature type="transmembrane region" description="Helical" evidence="1">
    <location>
        <begin position="53"/>
        <end position="73"/>
    </location>
</feature>